<evidence type="ECO:0000256" key="1">
    <source>
        <dbReference type="ARBA" id="ARBA00004370"/>
    </source>
</evidence>
<keyword evidence="5" id="KW-0472">Membrane</keyword>
<dbReference type="PRINTS" id="PR00260">
    <property type="entry name" value="CHEMTRNSDUCR"/>
</dbReference>
<feature type="domain" description="Methyl-accepting transducer" evidence="6">
    <location>
        <begin position="273"/>
        <end position="509"/>
    </location>
</feature>
<dbReference type="Pfam" id="PF00672">
    <property type="entry name" value="HAMP"/>
    <property type="match status" value="1"/>
</dbReference>
<reference evidence="8" key="1">
    <citation type="submission" date="2021-05" db="EMBL/GenBank/DDBJ databases">
        <title>Molecular characterization for Shewanella algae harboring chromosomal blaOXA-55-like strains isolated from clinical and environment sample.</title>
        <authorList>
            <person name="Ohama Y."/>
            <person name="Aoki K."/>
            <person name="Harada S."/>
            <person name="Moriya K."/>
            <person name="Ishii Y."/>
            <person name="Tateda K."/>
        </authorList>
    </citation>
    <scope>NUCLEOTIDE SEQUENCE</scope>
    <source>
        <strain evidence="8">JCM 11563</strain>
    </source>
</reference>
<dbReference type="EMBL" id="BPEY01000074">
    <property type="protein sequence ID" value="GIU49769.1"/>
    <property type="molecule type" value="Genomic_DNA"/>
</dbReference>
<feature type="domain" description="HAMP" evidence="7">
    <location>
        <begin position="214"/>
        <end position="268"/>
    </location>
</feature>
<evidence type="ECO:0000256" key="5">
    <source>
        <dbReference type="SAM" id="Phobius"/>
    </source>
</evidence>
<dbReference type="PROSITE" id="PS50111">
    <property type="entry name" value="CHEMOTAXIS_TRANSDUC_2"/>
    <property type="match status" value="1"/>
</dbReference>
<keyword evidence="9" id="KW-1185">Reference proteome</keyword>
<evidence type="ECO:0000313" key="9">
    <source>
        <dbReference type="Proteomes" id="UP000887104"/>
    </source>
</evidence>
<dbReference type="InterPro" id="IPR004090">
    <property type="entry name" value="Chemotax_Me-accpt_rcpt"/>
</dbReference>
<feature type="transmembrane region" description="Helical" evidence="5">
    <location>
        <begin position="193"/>
        <end position="213"/>
    </location>
</feature>
<gene>
    <name evidence="8" type="ORF">TUM4438_34110</name>
</gene>
<proteinExistence type="inferred from homology"/>
<evidence type="ECO:0000259" key="7">
    <source>
        <dbReference type="PROSITE" id="PS50885"/>
    </source>
</evidence>
<comment type="similarity">
    <text evidence="3">Belongs to the methyl-accepting chemotaxis (MCP) protein family.</text>
</comment>
<protein>
    <submittedName>
        <fullName evidence="8">Methyl-accepting chemotaxis protein</fullName>
    </submittedName>
</protein>
<dbReference type="SMART" id="SM00283">
    <property type="entry name" value="MA"/>
    <property type="match status" value="1"/>
</dbReference>
<dbReference type="InterPro" id="IPR004089">
    <property type="entry name" value="MCPsignal_dom"/>
</dbReference>
<sequence length="545" mass="58730">MLTNFTVKQKIVLPLSIIILLFAISSGLNVYTSQQQSKLVNTLNEQVFPTLTDLDDAYRDFYQTTSAIQGIVLSKNTSEIEHHLFEYKDNAYKAIPRLKKAYALVESGVLPQSSTADINELIELAEVWLQSNENLIAQPQGLWVNYYHQNKASIDQKFIAARVQLNVVKDDIEASKKQLSLAIAATSSRAEMILELGTLVVIGCAILTVILLLKTVVAPIISIQTAMSEIASGDGNLAQRINSQSDDEIGRLAEAFNLFVTKIQTTVEQVINSSNAVRLEMSNLLQVNSKIASATNEQQQDSEAVAAAVHEMQVTSQSVHDNASDAASASMEATQGLSSTSAVLDQTVESIRLLAADIESAGKVINTLDSDVVNIASILDVIRGIAEQTNLLALNAAIEAARAGEQGRGFAVVADEVRSLASRTQQSTGEIQSMIEKLQLGAKQAVSVIQGSQHSSENTILSAGDASQSLQEVFNAIGTMNDMNTHIVTAANQQSSVSEEVNRNVQRIADNSCTMVSVVSEAEEALSALSEQCEQLDCLVSQFKV</sequence>
<keyword evidence="5" id="KW-0812">Transmembrane</keyword>
<dbReference type="InterPro" id="IPR003660">
    <property type="entry name" value="HAMP_dom"/>
</dbReference>
<accession>A0ABQ4PN42</accession>
<evidence type="ECO:0000256" key="3">
    <source>
        <dbReference type="ARBA" id="ARBA00029447"/>
    </source>
</evidence>
<keyword evidence="2 4" id="KW-0807">Transducer</keyword>
<dbReference type="RefSeq" id="WP_220782368.1">
    <property type="nucleotide sequence ID" value="NZ_BPEY01000074.1"/>
</dbReference>
<evidence type="ECO:0000313" key="8">
    <source>
        <dbReference type="EMBL" id="GIU49769.1"/>
    </source>
</evidence>
<comment type="subcellular location">
    <subcellularLocation>
        <location evidence="1">Membrane</location>
    </subcellularLocation>
</comment>
<dbReference type="Gene3D" id="1.10.287.950">
    <property type="entry name" value="Methyl-accepting chemotaxis protein"/>
    <property type="match status" value="1"/>
</dbReference>
<evidence type="ECO:0000256" key="4">
    <source>
        <dbReference type="PROSITE-ProRule" id="PRU00284"/>
    </source>
</evidence>
<dbReference type="PANTHER" id="PTHR32089">
    <property type="entry name" value="METHYL-ACCEPTING CHEMOTAXIS PROTEIN MCPB"/>
    <property type="match status" value="1"/>
</dbReference>
<dbReference type="PROSITE" id="PS50885">
    <property type="entry name" value="HAMP"/>
    <property type="match status" value="1"/>
</dbReference>
<dbReference type="Pfam" id="PF00015">
    <property type="entry name" value="MCPsignal"/>
    <property type="match status" value="1"/>
</dbReference>
<organism evidence="8 9">
    <name type="scientific">Shewanella sairae</name>
    <dbReference type="NCBI Taxonomy" id="190310"/>
    <lineage>
        <taxon>Bacteria</taxon>
        <taxon>Pseudomonadati</taxon>
        <taxon>Pseudomonadota</taxon>
        <taxon>Gammaproteobacteria</taxon>
        <taxon>Alteromonadales</taxon>
        <taxon>Shewanellaceae</taxon>
        <taxon>Shewanella</taxon>
    </lineage>
</organism>
<feature type="transmembrane region" description="Helical" evidence="5">
    <location>
        <begin position="12"/>
        <end position="31"/>
    </location>
</feature>
<dbReference type="CDD" id="cd06225">
    <property type="entry name" value="HAMP"/>
    <property type="match status" value="1"/>
</dbReference>
<keyword evidence="5" id="KW-1133">Transmembrane helix</keyword>
<dbReference type="SMART" id="SM00304">
    <property type="entry name" value="HAMP"/>
    <property type="match status" value="1"/>
</dbReference>
<dbReference type="CDD" id="cd11386">
    <property type="entry name" value="MCP_signal"/>
    <property type="match status" value="1"/>
</dbReference>
<dbReference type="SUPFAM" id="SSF58104">
    <property type="entry name" value="Methyl-accepting chemotaxis protein (MCP) signaling domain"/>
    <property type="match status" value="1"/>
</dbReference>
<dbReference type="Proteomes" id="UP000887104">
    <property type="component" value="Unassembled WGS sequence"/>
</dbReference>
<name>A0ABQ4PN42_9GAMM</name>
<evidence type="ECO:0000256" key="2">
    <source>
        <dbReference type="ARBA" id="ARBA00023224"/>
    </source>
</evidence>
<evidence type="ECO:0000259" key="6">
    <source>
        <dbReference type="PROSITE" id="PS50111"/>
    </source>
</evidence>
<comment type="caution">
    <text evidence="8">The sequence shown here is derived from an EMBL/GenBank/DDBJ whole genome shotgun (WGS) entry which is preliminary data.</text>
</comment>
<dbReference type="PANTHER" id="PTHR32089:SF112">
    <property type="entry name" value="LYSOZYME-LIKE PROTEIN-RELATED"/>
    <property type="match status" value="1"/>
</dbReference>